<gene>
    <name evidence="5" type="ORF">DFE_2782</name>
</gene>
<dbReference type="Gene3D" id="2.40.420.20">
    <property type="match status" value="1"/>
</dbReference>
<sequence length="388" mass="41522">MAVFMGLLVLAGCDSGDSNGNKGKRPVPVEVAPIRQGHIELKRTFSGTLEAAAEFVVAPKVDGRVVRLEVDLGDTVTRGQIVAELDSREHSQAVLEAQAELAVAEATHFEAQSALEIASREFQRIEKLRKTGVVSASQHDSAQAEQLGKQAALKVAAARMSKAEASLASARIRLSYTKVSAEWNSGGEARVIAQRFVDEGETVSENTPLVSIVELDPITGVILVTEKEYAHMVIGQEVAIATDAYPGRIFTGAISRIAPVFSRSTRQARVEISTPNPDGQLKPGMFIRTTVIMQSLDQATLVPDQALTTRDNRIGVFLLDEGAGTVTWKEVTVGIREGNTAQVMGQDLVGRVVTLGQQFIQHGSAVKVSGEDSATRNQPEASGKDTVQ</sequence>
<reference evidence="5 6" key="1">
    <citation type="journal article" date="2018" name="Sci. Adv.">
        <title>Multi-heme cytochromes provide a pathway for survival in energy-limited environments.</title>
        <authorList>
            <person name="Deng X."/>
            <person name="Dohmae N."/>
            <person name="Nealson K.H."/>
            <person name="Hashimoto K."/>
            <person name="Okamoto A."/>
        </authorList>
    </citation>
    <scope>NUCLEOTIDE SEQUENCE [LARGE SCALE GENOMIC DNA]</scope>
    <source>
        <strain evidence="5 6">IS5</strain>
    </source>
</reference>
<dbReference type="GO" id="GO:1990281">
    <property type="term" value="C:efflux pump complex"/>
    <property type="evidence" value="ECO:0007669"/>
    <property type="project" value="TreeGrafter"/>
</dbReference>
<dbReference type="PANTHER" id="PTHR30469">
    <property type="entry name" value="MULTIDRUG RESISTANCE PROTEIN MDTA"/>
    <property type="match status" value="1"/>
</dbReference>
<evidence type="ECO:0000256" key="1">
    <source>
        <dbReference type="ARBA" id="ARBA00009477"/>
    </source>
</evidence>
<dbReference type="NCBIfam" id="TIGR01730">
    <property type="entry name" value="RND_mfp"/>
    <property type="match status" value="1"/>
</dbReference>
<accession>A0A2Z6B242</accession>
<evidence type="ECO:0000313" key="6">
    <source>
        <dbReference type="Proteomes" id="UP000269883"/>
    </source>
</evidence>
<dbReference type="Pfam" id="PF25876">
    <property type="entry name" value="HH_MFP_RND"/>
    <property type="match status" value="1"/>
</dbReference>
<keyword evidence="6" id="KW-1185">Reference proteome</keyword>
<protein>
    <submittedName>
        <fullName evidence="5">Efflux transporter, RND family, MFP subunit</fullName>
    </submittedName>
</protein>
<dbReference type="InterPro" id="IPR058792">
    <property type="entry name" value="Beta-barrel_RND_2"/>
</dbReference>
<proteinExistence type="inferred from homology"/>
<evidence type="ECO:0000259" key="3">
    <source>
        <dbReference type="Pfam" id="PF25876"/>
    </source>
</evidence>
<dbReference type="Proteomes" id="UP000269883">
    <property type="component" value="Chromosome"/>
</dbReference>
<dbReference type="FunFam" id="2.40.30.170:FF:000010">
    <property type="entry name" value="Efflux RND transporter periplasmic adaptor subunit"/>
    <property type="match status" value="1"/>
</dbReference>
<feature type="domain" description="Multidrug resistance protein MdtA-like alpha-helical hairpin" evidence="3">
    <location>
        <begin position="101"/>
        <end position="177"/>
    </location>
</feature>
<dbReference type="SUPFAM" id="SSF111369">
    <property type="entry name" value="HlyD-like secretion proteins"/>
    <property type="match status" value="1"/>
</dbReference>
<dbReference type="InterPro" id="IPR058624">
    <property type="entry name" value="MdtA-like_HH"/>
</dbReference>
<dbReference type="Gene3D" id="1.10.287.470">
    <property type="entry name" value="Helix hairpin bin"/>
    <property type="match status" value="1"/>
</dbReference>
<dbReference type="GO" id="GO:0015562">
    <property type="term" value="F:efflux transmembrane transporter activity"/>
    <property type="evidence" value="ECO:0007669"/>
    <property type="project" value="TreeGrafter"/>
</dbReference>
<evidence type="ECO:0000256" key="2">
    <source>
        <dbReference type="SAM" id="MobiDB-lite"/>
    </source>
</evidence>
<dbReference type="KEGG" id="dfl:DFE_2782"/>
<evidence type="ECO:0000259" key="4">
    <source>
        <dbReference type="Pfam" id="PF25954"/>
    </source>
</evidence>
<dbReference type="Gene3D" id="2.40.30.170">
    <property type="match status" value="1"/>
</dbReference>
<feature type="region of interest" description="Disordered" evidence="2">
    <location>
        <begin position="366"/>
        <end position="388"/>
    </location>
</feature>
<name>A0A2Z6B242_9BACT</name>
<evidence type="ECO:0000313" key="5">
    <source>
        <dbReference type="EMBL" id="BBD09508.1"/>
    </source>
</evidence>
<feature type="domain" description="CusB-like beta-barrel" evidence="4">
    <location>
        <begin position="224"/>
        <end position="291"/>
    </location>
</feature>
<comment type="similarity">
    <text evidence="1">Belongs to the membrane fusion protein (MFP) (TC 8.A.1) family.</text>
</comment>
<dbReference type="AlphaFoldDB" id="A0A2Z6B242"/>
<dbReference type="Pfam" id="PF25954">
    <property type="entry name" value="Beta-barrel_RND_2"/>
    <property type="match status" value="1"/>
</dbReference>
<dbReference type="InterPro" id="IPR006143">
    <property type="entry name" value="RND_pump_MFP"/>
</dbReference>
<dbReference type="Gene3D" id="2.40.50.100">
    <property type="match status" value="1"/>
</dbReference>
<dbReference type="EMBL" id="AP017378">
    <property type="protein sequence ID" value="BBD09508.1"/>
    <property type="molecule type" value="Genomic_DNA"/>
</dbReference>
<organism evidence="5 6">
    <name type="scientific">Desulfovibrio ferrophilus</name>
    <dbReference type="NCBI Taxonomy" id="241368"/>
    <lineage>
        <taxon>Bacteria</taxon>
        <taxon>Pseudomonadati</taxon>
        <taxon>Thermodesulfobacteriota</taxon>
        <taxon>Desulfovibrionia</taxon>
        <taxon>Desulfovibrionales</taxon>
        <taxon>Desulfovibrionaceae</taxon>
        <taxon>Desulfovibrio</taxon>
    </lineage>
</organism>